<evidence type="ECO:0000256" key="1">
    <source>
        <dbReference type="RuleBase" id="RU367081"/>
    </source>
</evidence>
<keyword evidence="3" id="KW-1185">Reference proteome</keyword>
<keyword evidence="1" id="KW-0521">NADP</keyword>
<gene>
    <name evidence="2" type="ORF">OESDEN_12994</name>
</gene>
<feature type="transmembrane region" description="Helical" evidence="1">
    <location>
        <begin position="73"/>
        <end position="93"/>
    </location>
</feature>
<comment type="pathway">
    <text evidence="1">Protein modification; protein glycosylation.</text>
</comment>
<keyword evidence="1" id="KW-0472">Membrane</keyword>
<dbReference type="GO" id="GO:0160198">
    <property type="term" value="F:polyprenal reductase activity"/>
    <property type="evidence" value="ECO:0007669"/>
    <property type="project" value="UniProtKB-EC"/>
</dbReference>
<keyword evidence="1" id="KW-1133">Transmembrane helix</keyword>
<comment type="function">
    <text evidence="1">Plays a key role in early steps of protein N-linked glycosylation by being involved in the conversion of polyprenol into dolichol. Acts as a polyprenal reductase that mediates the reduction of polyprenal into dolichal in a NADP-dependent mechanism. Dolichols are required for the synthesis of dolichol-linked monosaccharides and the oligosaccharide precursor used for N-glycosylation.</text>
</comment>
<evidence type="ECO:0000313" key="3">
    <source>
        <dbReference type="Proteomes" id="UP000053660"/>
    </source>
</evidence>
<comment type="caution">
    <text evidence="1">Lacks conserved residue(s) required for the propagation of feature annotation.</text>
</comment>
<dbReference type="GO" id="GO:0016095">
    <property type="term" value="P:polyprenol catabolic process"/>
    <property type="evidence" value="ECO:0007669"/>
    <property type="project" value="UniProtKB-UniRule"/>
</dbReference>
<protein>
    <recommendedName>
        <fullName evidence="1">Polyprenal reductase</fullName>
        <ecNumber evidence="1">1.3.1.94</ecNumber>
    </recommendedName>
</protein>
<feature type="transmembrane region" description="Helical" evidence="1">
    <location>
        <begin position="42"/>
        <end position="61"/>
    </location>
</feature>
<comment type="catalytic activity">
    <reaction evidence="1">
        <text>a di-trans,poly-cis-dolichal + NADP(+) = a di-trans,poly-cis-polyprenal + NADPH + H(+)</text>
        <dbReference type="Rhea" id="RHEA:80727"/>
        <dbReference type="Rhea" id="RHEA-COMP:19536"/>
        <dbReference type="Rhea" id="RHEA-COMP:19537"/>
        <dbReference type="ChEBI" id="CHEBI:15378"/>
        <dbReference type="ChEBI" id="CHEBI:57783"/>
        <dbReference type="ChEBI" id="CHEBI:58349"/>
        <dbReference type="ChEBI" id="CHEBI:231623"/>
        <dbReference type="ChEBI" id="CHEBI:231637"/>
        <dbReference type="EC" id="1.3.1.94"/>
    </reaction>
    <physiologicalReaction direction="right-to-left" evidence="1">
        <dbReference type="Rhea" id="RHEA:80729"/>
    </physiologicalReaction>
</comment>
<dbReference type="UniPathway" id="UPA00378"/>
<comment type="similarity">
    <text evidence="1">Belongs to the steroid 5-alpha reductase family. Polyprenal reductase subfamily.</text>
</comment>
<proteinExistence type="inferred from homology"/>
<organism evidence="2 3">
    <name type="scientific">Oesophagostomum dentatum</name>
    <name type="common">Nodular worm</name>
    <dbReference type="NCBI Taxonomy" id="61180"/>
    <lineage>
        <taxon>Eukaryota</taxon>
        <taxon>Metazoa</taxon>
        <taxon>Ecdysozoa</taxon>
        <taxon>Nematoda</taxon>
        <taxon>Chromadorea</taxon>
        <taxon>Rhabditida</taxon>
        <taxon>Rhabditina</taxon>
        <taxon>Rhabditomorpha</taxon>
        <taxon>Strongyloidea</taxon>
        <taxon>Strongylidae</taxon>
        <taxon>Oesophagostomum</taxon>
    </lineage>
</organism>
<dbReference type="GO" id="GO:0005789">
    <property type="term" value="C:endoplasmic reticulum membrane"/>
    <property type="evidence" value="ECO:0007669"/>
    <property type="project" value="UniProtKB-SubCell"/>
</dbReference>
<dbReference type="InterPro" id="IPR039698">
    <property type="entry name" value="Dfg10/SRD5A3"/>
</dbReference>
<dbReference type="Proteomes" id="UP000053660">
    <property type="component" value="Unassembled WGS sequence"/>
</dbReference>
<reference evidence="2 3" key="1">
    <citation type="submission" date="2014-03" db="EMBL/GenBank/DDBJ databases">
        <title>Draft genome of the hookworm Oesophagostomum dentatum.</title>
        <authorList>
            <person name="Mitreva M."/>
        </authorList>
    </citation>
    <scope>NUCLEOTIDE SEQUENCE [LARGE SCALE GENOMIC DNA]</scope>
    <source>
        <strain evidence="2 3">OD-Hann</strain>
    </source>
</reference>
<comment type="subcellular location">
    <subcellularLocation>
        <location evidence="1">Endoplasmic reticulum membrane</location>
    </subcellularLocation>
</comment>
<dbReference type="PANTHER" id="PTHR14624:SF0">
    <property type="entry name" value="POLYPRENOL REDUCTASE"/>
    <property type="match status" value="1"/>
</dbReference>
<name>A0A0B1STM7_OESDE</name>
<accession>A0A0B1STM7</accession>
<dbReference type="OrthoDB" id="5788137at2759"/>
<dbReference type="GO" id="GO:0006488">
    <property type="term" value="P:dolichol-linked oligosaccharide biosynthetic process"/>
    <property type="evidence" value="ECO:0007669"/>
    <property type="project" value="UniProtKB-UniRule"/>
</dbReference>
<dbReference type="GO" id="GO:0102389">
    <property type="term" value="F:polyprenol reductase activity"/>
    <property type="evidence" value="ECO:0007669"/>
    <property type="project" value="UniProtKB-UniRule"/>
</dbReference>
<keyword evidence="1" id="KW-0560">Oxidoreductase</keyword>
<dbReference type="GO" id="GO:0003865">
    <property type="term" value="F:3-oxo-5-alpha-steroid 4-dehydrogenase activity"/>
    <property type="evidence" value="ECO:0007669"/>
    <property type="project" value="TreeGrafter"/>
</dbReference>
<dbReference type="PANTHER" id="PTHR14624">
    <property type="entry name" value="DFG10 PROTEIN"/>
    <property type="match status" value="1"/>
</dbReference>
<keyword evidence="1" id="KW-0256">Endoplasmic reticulum</keyword>
<sequence>MLTVLVTWTTTVLSLSLVLFHVLRRLWESLCISVYSDTTMNVFHYVVGLIHYAILPLAIVCESKGIADNRYGLVFTTSALSSMQWIGVALFFLCNQQQHHIARDIASLRKAPDGMLRFLIPVKPHLIF</sequence>
<keyword evidence="1" id="KW-0812">Transmembrane</keyword>
<dbReference type="EC" id="1.3.1.94" evidence="1"/>
<dbReference type="AlphaFoldDB" id="A0A0B1STM7"/>
<dbReference type="EMBL" id="KN558234">
    <property type="protein sequence ID" value="KHJ87236.1"/>
    <property type="molecule type" value="Genomic_DNA"/>
</dbReference>
<evidence type="ECO:0000313" key="2">
    <source>
        <dbReference type="EMBL" id="KHJ87236.1"/>
    </source>
</evidence>